<evidence type="ECO:0000256" key="3">
    <source>
        <dbReference type="ARBA" id="ARBA00023125"/>
    </source>
</evidence>
<feature type="modified residue" description="4-aspartylphosphate" evidence="5">
    <location>
        <position position="58"/>
    </location>
</feature>
<dbReference type="PROSITE" id="PS50043">
    <property type="entry name" value="HTH_LUXR_2"/>
    <property type="match status" value="1"/>
</dbReference>
<dbReference type="Pfam" id="PF00196">
    <property type="entry name" value="GerE"/>
    <property type="match status" value="1"/>
</dbReference>
<dbReference type="Proteomes" id="UP001501586">
    <property type="component" value="Unassembled WGS sequence"/>
</dbReference>
<organism evidence="8 9">
    <name type="scientific">Brevibacterium daeguense</name>
    <dbReference type="NCBI Taxonomy" id="909936"/>
    <lineage>
        <taxon>Bacteria</taxon>
        <taxon>Bacillati</taxon>
        <taxon>Actinomycetota</taxon>
        <taxon>Actinomycetes</taxon>
        <taxon>Micrococcales</taxon>
        <taxon>Brevibacteriaceae</taxon>
        <taxon>Brevibacterium</taxon>
    </lineage>
</organism>
<name>A0ABP8EJA7_9MICO</name>
<evidence type="ECO:0000256" key="4">
    <source>
        <dbReference type="ARBA" id="ARBA00023163"/>
    </source>
</evidence>
<keyword evidence="9" id="KW-1185">Reference proteome</keyword>
<feature type="domain" description="HTH luxR-type" evidence="6">
    <location>
        <begin position="153"/>
        <end position="218"/>
    </location>
</feature>
<dbReference type="SUPFAM" id="SSF52172">
    <property type="entry name" value="CheY-like"/>
    <property type="match status" value="1"/>
</dbReference>
<dbReference type="Gene3D" id="3.40.50.2300">
    <property type="match status" value="1"/>
</dbReference>
<dbReference type="RefSeq" id="WP_236864166.1">
    <property type="nucleotide sequence ID" value="NZ_BAABAZ010000005.1"/>
</dbReference>
<evidence type="ECO:0000256" key="1">
    <source>
        <dbReference type="ARBA" id="ARBA00022553"/>
    </source>
</evidence>
<sequence length="228" mass="24308">MTGQLIRVLLVDDDAMVRTGLRAILAADPGIEVVAEAAHGAEALERAAAHFPDAVLMDIRMPGMTGIEATRILVNGVRPPKVIALTSFDSEDYVFRALEAGAVGFLLKDTSPQELIAALHTVMSGSAIISPRSTLHLIARFGLRGEHTRRHEALQLIETLTEREREIAVLVAAGASNRNIAEQLFVSEATAKAHLAKVMIKLGADSRVGVAITVERAGLTHANRSAAD</sequence>
<evidence type="ECO:0000259" key="6">
    <source>
        <dbReference type="PROSITE" id="PS50043"/>
    </source>
</evidence>
<keyword evidence="2" id="KW-0805">Transcription regulation</keyword>
<proteinExistence type="predicted"/>
<evidence type="ECO:0000256" key="5">
    <source>
        <dbReference type="PROSITE-ProRule" id="PRU00169"/>
    </source>
</evidence>
<keyword evidence="3" id="KW-0238">DNA-binding</keyword>
<keyword evidence="4" id="KW-0804">Transcription</keyword>
<dbReference type="InterPro" id="IPR039420">
    <property type="entry name" value="WalR-like"/>
</dbReference>
<dbReference type="CDD" id="cd17535">
    <property type="entry name" value="REC_NarL-like"/>
    <property type="match status" value="1"/>
</dbReference>
<dbReference type="InterPro" id="IPR001789">
    <property type="entry name" value="Sig_transdc_resp-reg_receiver"/>
</dbReference>
<reference evidence="9" key="1">
    <citation type="journal article" date="2019" name="Int. J. Syst. Evol. Microbiol.">
        <title>The Global Catalogue of Microorganisms (GCM) 10K type strain sequencing project: providing services to taxonomists for standard genome sequencing and annotation.</title>
        <authorList>
            <consortium name="The Broad Institute Genomics Platform"/>
            <consortium name="The Broad Institute Genome Sequencing Center for Infectious Disease"/>
            <person name="Wu L."/>
            <person name="Ma J."/>
        </authorList>
    </citation>
    <scope>NUCLEOTIDE SEQUENCE [LARGE SCALE GENOMIC DNA]</scope>
    <source>
        <strain evidence="9">JCM 17458</strain>
    </source>
</reference>
<evidence type="ECO:0000256" key="2">
    <source>
        <dbReference type="ARBA" id="ARBA00023015"/>
    </source>
</evidence>
<dbReference type="PANTHER" id="PTHR43214:SF24">
    <property type="entry name" value="TRANSCRIPTIONAL REGULATORY PROTEIN NARL-RELATED"/>
    <property type="match status" value="1"/>
</dbReference>
<comment type="caution">
    <text evidence="8">The sequence shown here is derived from an EMBL/GenBank/DDBJ whole genome shotgun (WGS) entry which is preliminary data.</text>
</comment>
<dbReference type="Pfam" id="PF00072">
    <property type="entry name" value="Response_reg"/>
    <property type="match status" value="1"/>
</dbReference>
<protein>
    <submittedName>
        <fullName evidence="8">Response regulator transcription factor</fullName>
    </submittedName>
</protein>
<evidence type="ECO:0000313" key="8">
    <source>
        <dbReference type="EMBL" id="GAA4284044.1"/>
    </source>
</evidence>
<dbReference type="InterPro" id="IPR058245">
    <property type="entry name" value="NreC/VraR/RcsB-like_REC"/>
</dbReference>
<dbReference type="PRINTS" id="PR00038">
    <property type="entry name" value="HTHLUXR"/>
</dbReference>
<evidence type="ECO:0000313" key="9">
    <source>
        <dbReference type="Proteomes" id="UP001501586"/>
    </source>
</evidence>
<dbReference type="EMBL" id="BAABAZ010000005">
    <property type="protein sequence ID" value="GAA4284044.1"/>
    <property type="molecule type" value="Genomic_DNA"/>
</dbReference>
<dbReference type="InterPro" id="IPR000792">
    <property type="entry name" value="Tscrpt_reg_LuxR_C"/>
</dbReference>
<dbReference type="PANTHER" id="PTHR43214">
    <property type="entry name" value="TWO-COMPONENT RESPONSE REGULATOR"/>
    <property type="match status" value="1"/>
</dbReference>
<dbReference type="SMART" id="SM00448">
    <property type="entry name" value="REC"/>
    <property type="match status" value="1"/>
</dbReference>
<dbReference type="SMART" id="SM00421">
    <property type="entry name" value="HTH_LUXR"/>
    <property type="match status" value="1"/>
</dbReference>
<evidence type="ECO:0000259" key="7">
    <source>
        <dbReference type="PROSITE" id="PS50110"/>
    </source>
</evidence>
<feature type="domain" description="Response regulatory" evidence="7">
    <location>
        <begin position="7"/>
        <end position="123"/>
    </location>
</feature>
<dbReference type="CDD" id="cd06170">
    <property type="entry name" value="LuxR_C_like"/>
    <property type="match status" value="1"/>
</dbReference>
<dbReference type="PROSITE" id="PS50110">
    <property type="entry name" value="RESPONSE_REGULATORY"/>
    <property type="match status" value="1"/>
</dbReference>
<keyword evidence="1 5" id="KW-0597">Phosphoprotein</keyword>
<gene>
    <name evidence="8" type="ORF">GCM10022261_15750</name>
</gene>
<accession>A0ABP8EJA7</accession>
<dbReference type="InterPro" id="IPR011006">
    <property type="entry name" value="CheY-like_superfamily"/>
</dbReference>